<evidence type="ECO:0000256" key="1">
    <source>
        <dbReference type="ARBA" id="ARBA00023157"/>
    </source>
</evidence>
<sequence length="157" mass="17747">AVYKNCAELYKAGKRNSGVYTINPDNTDGFDVYCDQTTAETTGKTAYAEYDFFGIASERSKYKLSLGTYSSTAGDSLSYHRGMAFTTKDRDNDLEYSNCATTYKGAWWFKTCLYSGLNGLYLHGPHSELGEGVNWYHWKGYKYSARRAEMKVKPVDT</sequence>
<reference evidence="3 4" key="1">
    <citation type="submission" date="2022-05" db="EMBL/GenBank/DDBJ databases">
        <authorList>
            <consortium name="Genoscope - CEA"/>
            <person name="William W."/>
        </authorList>
    </citation>
    <scope>NUCLEOTIDE SEQUENCE [LARGE SCALE GENOMIC DNA]</scope>
</reference>
<dbReference type="EMBL" id="CALNXK010000012">
    <property type="protein sequence ID" value="CAH3044823.1"/>
    <property type="molecule type" value="Genomic_DNA"/>
</dbReference>
<dbReference type="InterPro" id="IPR014716">
    <property type="entry name" value="Fibrinogen_a/b/g_C_1"/>
</dbReference>
<evidence type="ECO:0000313" key="3">
    <source>
        <dbReference type="EMBL" id="CAH3044823.1"/>
    </source>
</evidence>
<keyword evidence="1" id="KW-1015">Disulfide bond</keyword>
<dbReference type="InterPro" id="IPR002181">
    <property type="entry name" value="Fibrinogen_a/b/g_C_dom"/>
</dbReference>
<accession>A0ABN8N9L3</accession>
<dbReference type="PROSITE" id="PS00514">
    <property type="entry name" value="FIBRINOGEN_C_1"/>
    <property type="match status" value="1"/>
</dbReference>
<protein>
    <recommendedName>
        <fullName evidence="2">Fibrinogen C-terminal domain-containing protein</fullName>
    </recommendedName>
</protein>
<dbReference type="Pfam" id="PF00147">
    <property type="entry name" value="Fibrinogen_C"/>
    <property type="match status" value="2"/>
</dbReference>
<gene>
    <name evidence="3" type="ORF">PLOB_00004481</name>
</gene>
<keyword evidence="4" id="KW-1185">Reference proteome</keyword>
<dbReference type="InterPro" id="IPR050373">
    <property type="entry name" value="Fibrinogen_C-term_domain"/>
</dbReference>
<feature type="non-terminal residue" evidence="3">
    <location>
        <position position="1"/>
    </location>
</feature>
<evidence type="ECO:0000259" key="2">
    <source>
        <dbReference type="PROSITE" id="PS51406"/>
    </source>
</evidence>
<name>A0ABN8N9L3_9CNID</name>
<dbReference type="SUPFAM" id="SSF56496">
    <property type="entry name" value="Fibrinogen C-terminal domain-like"/>
    <property type="match status" value="1"/>
</dbReference>
<organism evidence="3 4">
    <name type="scientific">Porites lobata</name>
    <dbReference type="NCBI Taxonomy" id="104759"/>
    <lineage>
        <taxon>Eukaryota</taxon>
        <taxon>Metazoa</taxon>
        <taxon>Cnidaria</taxon>
        <taxon>Anthozoa</taxon>
        <taxon>Hexacorallia</taxon>
        <taxon>Scleractinia</taxon>
        <taxon>Fungiina</taxon>
        <taxon>Poritidae</taxon>
        <taxon>Porites</taxon>
    </lineage>
</organism>
<dbReference type="Gene3D" id="3.90.215.10">
    <property type="entry name" value="Gamma Fibrinogen, chain A, domain 1"/>
    <property type="match status" value="2"/>
</dbReference>
<dbReference type="InterPro" id="IPR036056">
    <property type="entry name" value="Fibrinogen-like_C"/>
</dbReference>
<dbReference type="PROSITE" id="PS51406">
    <property type="entry name" value="FIBRINOGEN_C_2"/>
    <property type="match status" value="1"/>
</dbReference>
<dbReference type="NCBIfam" id="NF040941">
    <property type="entry name" value="GGGWT_bact"/>
    <property type="match status" value="1"/>
</dbReference>
<comment type="caution">
    <text evidence="3">The sequence shown here is derived from an EMBL/GenBank/DDBJ whole genome shotgun (WGS) entry which is preliminary data.</text>
</comment>
<dbReference type="SMART" id="SM00186">
    <property type="entry name" value="FBG"/>
    <property type="match status" value="1"/>
</dbReference>
<feature type="domain" description="Fibrinogen C-terminal" evidence="2">
    <location>
        <begin position="43"/>
        <end position="156"/>
    </location>
</feature>
<dbReference type="PANTHER" id="PTHR19143:SF458">
    <property type="entry name" value="FIBRINOGEN C-TERMINAL DOMAIN-CONTAINING PROTEIN-RELATED"/>
    <property type="match status" value="1"/>
</dbReference>
<dbReference type="PANTHER" id="PTHR19143">
    <property type="entry name" value="FIBRINOGEN/TENASCIN/ANGIOPOEITIN"/>
    <property type="match status" value="1"/>
</dbReference>
<proteinExistence type="predicted"/>
<dbReference type="Proteomes" id="UP001159405">
    <property type="component" value="Unassembled WGS sequence"/>
</dbReference>
<dbReference type="InterPro" id="IPR020837">
    <property type="entry name" value="Fibrinogen_CS"/>
</dbReference>
<evidence type="ECO:0000313" key="4">
    <source>
        <dbReference type="Proteomes" id="UP001159405"/>
    </source>
</evidence>